<accession>A0ABT9HXH3</accession>
<protein>
    <submittedName>
        <fullName evidence="1">Carboxypeptidase-like regulatory domain-containing protein</fullName>
    </submittedName>
</protein>
<dbReference type="EMBL" id="JAPJDZ010000014">
    <property type="protein sequence ID" value="MDP5135835.1"/>
    <property type="molecule type" value="Genomic_DNA"/>
</dbReference>
<comment type="caution">
    <text evidence="1">The sequence shown here is derived from an EMBL/GenBank/DDBJ whole genome shotgun (WGS) entry which is preliminary data.</text>
</comment>
<dbReference type="RefSeq" id="WP_305974981.1">
    <property type="nucleotide sequence ID" value="NZ_JAPJDZ010000014.1"/>
</dbReference>
<dbReference type="PROSITE" id="PS51257">
    <property type="entry name" value="PROKAR_LIPOPROTEIN"/>
    <property type="match status" value="1"/>
</dbReference>
<dbReference type="Gene3D" id="2.60.40.1120">
    <property type="entry name" value="Carboxypeptidase-like, regulatory domain"/>
    <property type="match status" value="1"/>
</dbReference>
<evidence type="ECO:0000313" key="1">
    <source>
        <dbReference type="EMBL" id="MDP5135835.1"/>
    </source>
</evidence>
<dbReference type="Pfam" id="PF13620">
    <property type="entry name" value="CarboxypepD_reg"/>
    <property type="match status" value="1"/>
</dbReference>
<proteinExistence type="predicted"/>
<dbReference type="Proteomes" id="UP001231109">
    <property type="component" value="Unassembled WGS sequence"/>
</dbReference>
<name>A0ABT9HXH3_9GAMM</name>
<organism evidence="1 2">
    <name type="scientific">Rheinheimera baltica</name>
    <dbReference type="NCBI Taxonomy" id="67576"/>
    <lineage>
        <taxon>Bacteria</taxon>
        <taxon>Pseudomonadati</taxon>
        <taxon>Pseudomonadota</taxon>
        <taxon>Gammaproteobacteria</taxon>
        <taxon>Chromatiales</taxon>
        <taxon>Chromatiaceae</taxon>
        <taxon>Rheinheimera</taxon>
    </lineage>
</organism>
<evidence type="ECO:0000313" key="2">
    <source>
        <dbReference type="Proteomes" id="UP001231109"/>
    </source>
</evidence>
<sequence>MTSVKHLLICSSVFLALSGCGSSDDTPPVESPSYALSGTVSGLNGTVIVGVNDTRISISQNGSISLGNNFKSGNQVSLSIKQQPTNQICAITSATTLSFSNTNIENVTVACENLPTFNISGTATGLLRPVTLQYQVNGSAEASLNIDEQGAFVLNESFAAGTAITFSVVDSIGHSCSVTPTEVTVDTAISNMVLNCSTFGALSGRVTSYGTGLPISNADVSAFVISANNISSLLQQTTTDQTGRFTIGAVGYQQRIVVQAASTGFASRSDVARTSENNAETTMSIALLAADVVTTFDASAAAVISNTNSAMQVSLPASAFVTSEGLPATGSITAALTNVDASSDPAIMPGYYLATNPQTGNVQAIESFGAINAQFTDASGKALQLAQGVDATIRIPVAERADTPPATISLMHFNQQTGIWDVEGEATLQIDEMSRPYYLGSVSHFSTWNADVLFESVRIIGCVFESDSSERLANVRIVADGTDYIGRSVTYSNSEGEFDIAVRPNSQVLLSVRDTDGQSNTRIIDVGTTDYDLENCLAVSTGAMTVTLTWGENPNDLDTHFLGPRTANSVDDRFRIYFSKKQEMVNDITMYLDRDDVSSFGPEVLTVPQFPVAGRYRYAVHHYAGSGTVFQSPTRVEARVQGETFIFSPTMDEDTNSELDSWVVFDVVVTSEGVINVVPVNTYMRRGSEDIADVANGTTSFSKELKSIQ</sequence>
<gene>
    <name evidence="1" type="ORF">ORJ04_07720</name>
</gene>
<reference evidence="1 2" key="1">
    <citation type="submission" date="2022-11" db="EMBL/GenBank/DDBJ databases">
        <title>Viruses from the air-sea interface of a natural surface slick.</title>
        <authorList>
            <person name="Rahlff J."/>
            <person name="Holmfeldt K."/>
        </authorList>
    </citation>
    <scope>NUCLEOTIDE SEQUENCE [LARGE SCALE GENOMIC DNA]</scope>
    <source>
        <strain evidence="1 2">SMS4</strain>
    </source>
</reference>
<keyword evidence="2" id="KW-1185">Reference proteome</keyword>